<dbReference type="Gene3D" id="2.60.120.620">
    <property type="entry name" value="q2cbj1_9rhob like domain"/>
    <property type="match status" value="1"/>
</dbReference>
<dbReference type="InterPro" id="IPR012668">
    <property type="entry name" value="CHP02466"/>
</dbReference>
<proteinExistence type="predicted"/>
<reference evidence="1 2" key="1">
    <citation type="journal article" date="2016" name="Virology">
        <title>The genomic content and context of auxiliary metabolic genes in marine cyanomyoviruses.</title>
        <authorList>
            <person name="Crummett L.T."/>
            <person name="Puxty R.J."/>
            <person name="Weihe C."/>
            <person name="Marston M.F."/>
            <person name="Martiny J.B."/>
        </authorList>
    </citation>
    <scope>NUCLEOTIDE SEQUENCE [LARGE SCALE GENOMIC DNA]</scope>
    <source>
        <strain evidence="1">0810PA09</strain>
    </source>
</reference>
<sequence>MAEQEINLSPNLDDAIQFETYGLFMTPVTKYDLSDFIPEILRWMQNEDFVDHNRHELCHNVQQIGPTNKILQDLPNLKSALLDVARKHNDSGLSYASNFGISDAYIELASKGAIYAPHEHSNCLFSGTMFINYDVKQHSYLKFKRNVMSQMFPVMMLPFQQMTAFNLQEATVPYAQGDVLIYPSNLTHGYESNQSDERVTLTFNVIPT</sequence>
<dbReference type="OrthoDB" id="17978at10239"/>
<evidence type="ECO:0000313" key="1">
    <source>
        <dbReference type="EMBL" id="AOV61545.1"/>
    </source>
</evidence>
<evidence type="ECO:0000313" key="2">
    <source>
        <dbReference type="Proteomes" id="UP000204364"/>
    </source>
</evidence>
<dbReference type="Proteomes" id="UP000204364">
    <property type="component" value="Segment"/>
</dbReference>
<dbReference type="KEGG" id="vg:30310025"/>
<dbReference type="EMBL" id="KU686210">
    <property type="protein sequence ID" value="AOV61545.1"/>
    <property type="molecule type" value="Genomic_DNA"/>
</dbReference>
<gene>
    <name evidence="1" type="ORF">P090810_072</name>
</gene>
<name>A0A1D8KS89_9CAUD</name>
<dbReference type="RefSeq" id="YP_009325061.1">
    <property type="nucleotide sequence ID" value="NC_031944.1"/>
</dbReference>
<protein>
    <submittedName>
        <fullName evidence="1">Uncharacterized protein</fullName>
    </submittedName>
</protein>
<dbReference type="Pfam" id="PF13759">
    <property type="entry name" value="2OG-FeII_Oxy_5"/>
    <property type="match status" value="1"/>
</dbReference>
<accession>A0A1D8KS89</accession>
<keyword evidence="2" id="KW-1185">Reference proteome</keyword>
<dbReference type="GeneID" id="30310025"/>
<organism evidence="1 2">
    <name type="scientific">Synechococcus phage S-WAM1</name>
    <dbReference type="NCBI Taxonomy" id="1815521"/>
    <lineage>
        <taxon>Viruses</taxon>
        <taxon>Duplodnaviria</taxon>
        <taxon>Heunggongvirae</taxon>
        <taxon>Uroviricota</taxon>
        <taxon>Caudoviricetes</taxon>
        <taxon>Pantevenvirales</taxon>
        <taxon>Kyanoviridae</taxon>
        <taxon>Sokavirus</taxon>
        <taxon>Sokavirus swam1</taxon>
    </lineage>
</organism>